<feature type="domain" description="Flavoprotein" evidence="5">
    <location>
        <begin position="2"/>
        <end position="171"/>
    </location>
</feature>
<dbReference type="SUPFAM" id="SSF52507">
    <property type="entry name" value="Homo-oligomeric flavin-containing Cys decarboxylases, HFCD"/>
    <property type="match status" value="1"/>
</dbReference>
<evidence type="ECO:0000259" key="6">
    <source>
        <dbReference type="Pfam" id="PF04127"/>
    </source>
</evidence>
<comment type="cofactor">
    <cofactor evidence="3">
        <name>FMN</name>
        <dbReference type="ChEBI" id="CHEBI:58210"/>
    </cofactor>
    <text evidence="3">Binds 1 FMN per subunit.</text>
</comment>
<reference evidence="7" key="1">
    <citation type="submission" date="2016-06" db="EMBL/GenBank/DDBJ databases">
        <title>Draft genome of Moraxella osloensis CCUG 67237.</title>
        <authorList>
            <person name="Salva-Serra F."/>
            <person name="Engstrom-Jakobsson H."/>
            <person name="Thorell K."/>
            <person name="Gonzales-Siles L."/>
            <person name="Karlsson R."/>
            <person name="Boulund F."/>
            <person name="Engstrand L."/>
            <person name="Kristiansson E."/>
            <person name="Moore E."/>
        </authorList>
    </citation>
    <scope>NUCLEOTIDE SEQUENCE [LARGE SCALE GENOMIC DNA]</scope>
    <source>
        <strain evidence="7">CCUG 67237</strain>
    </source>
</reference>
<comment type="pathway">
    <text evidence="3 4">Cofactor biosynthesis; coenzyme A biosynthesis; CoA from (R)-pantothenate: step 3/5.</text>
</comment>
<dbReference type="PANTHER" id="PTHR14359">
    <property type="entry name" value="HOMO-OLIGOMERIC FLAVIN CONTAINING CYS DECARBOXYLASE FAMILY"/>
    <property type="match status" value="1"/>
</dbReference>
<organism evidence="7">
    <name type="scientific">Faucicola osloensis</name>
    <name type="common">Moraxella osloensis</name>
    <dbReference type="NCBI Taxonomy" id="34062"/>
    <lineage>
        <taxon>Bacteria</taxon>
        <taxon>Pseudomonadati</taxon>
        <taxon>Pseudomonadota</taxon>
        <taxon>Gammaproteobacteria</taxon>
        <taxon>Moraxellales</taxon>
        <taxon>Moraxellaceae</taxon>
        <taxon>Faucicola</taxon>
    </lineage>
</organism>
<dbReference type="GO" id="GO:0071513">
    <property type="term" value="C:phosphopantothenoylcysteine decarboxylase complex"/>
    <property type="evidence" value="ECO:0007669"/>
    <property type="project" value="TreeGrafter"/>
</dbReference>
<comment type="caution">
    <text evidence="3">Lacks conserved residue(s) required for the propagation of feature annotation.</text>
</comment>
<comment type="catalytic activity">
    <reaction evidence="3 4">
        <text>N-[(R)-4-phosphopantothenoyl]-L-cysteine + H(+) = (R)-4'-phosphopantetheine + CO2</text>
        <dbReference type="Rhea" id="RHEA:16793"/>
        <dbReference type="ChEBI" id="CHEBI:15378"/>
        <dbReference type="ChEBI" id="CHEBI:16526"/>
        <dbReference type="ChEBI" id="CHEBI:59458"/>
        <dbReference type="ChEBI" id="CHEBI:61723"/>
        <dbReference type="EC" id="4.1.1.36"/>
    </reaction>
</comment>
<feature type="binding site" evidence="3">
    <location>
        <begin position="346"/>
        <end position="349"/>
    </location>
    <ligand>
        <name>CTP</name>
        <dbReference type="ChEBI" id="CHEBI:37563"/>
    </ligand>
</feature>
<comment type="catalytic activity">
    <reaction evidence="3 4">
        <text>(R)-4'-phosphopantothenate + L-cysteine + CTP = N-[(R)-4-phosphopantothenoyl]-L-cysteine + CMP + diphosphate + H(+)</text>
        <dbReference type="Rhea" id="RHEA:19397"/>
        <dbReference type="ChEBI" id="CHEBI:10986"/>
        <dbReference type="ChEBI" id="CHEBI:15378"/>
        <dbReference type="ChEBI" id="CHEBI:33019"/>
        <dbReference type="ChEBI" id="CHEBI:35235"/>
        <dbReference type="ChEBI" id="CHEBI:37563"/>
        <dbReference type="ChEBI" id="CHEBI:59458"/>
        <dbReference type="ChEBI" id="CHEBI:60377"/>
        <dbReference type="EC" id="6.3.2.5"/>
    </reaction>
</comment>
<dbReference type="GO" id="GO:0015941">
    <property type="term" value="P:pantothenate catabolic process"/>
    <property type="evidence" value="ECO:0007669"/>
    <property type="project" value="InterPro"/>
</dbReference>
<feature type="region of interest" description="Phosphopantothenoylcysteine decarboxylase" evidence="3">
    <location>
        <begin position="1"/>
        <end position="189"/>
    </location>
</feature>
<dbReference type="InterPro" id="IPR007085">
    <property type="entry name" value="DNA/pantothenate-metab_flavo_C"/>
</dbReference>
<keyword evidence="3 4" id="KW-0436">Ligase</keyword>
<dbReference type="EMBL" id="LZMT01000023">
    <property type="protein sequence ID" value="OBX63628.1"/>
    <property type="molecule type" value="Genomic_DNA"/>
</dbReference>
<dbReference type="EC" id="4.1.1.36" evidence="3"/>
<dbReference type="SUPFAM" id="SSF102645">
    <property type="entry name" value="CoaB-like"/>
    <property type="match status" value="1"/>
</dbReference>
<evidence type="ECO:0000259" key="5">
    <source>
        <dbReference type="Pfam" id="PF02441"/>
    </source>
</evidence>
<proteinExistence type="inferred from homology"/>
<gene>
    <name evidence="3" type="primary">coaBC</name>
    <name evidence="7" type="ORF">A9299_01090</name>
</gene>
<feature type="binding site" evidence="3">
    <location>
        <position position="378"/>
    </location>
    <ligand>
        <name>CTP</name>
        <dbReference type="ChEBI" id="CHEBI:37563"/>
    </ligand>
</feature>
<feature type="binding site" evidence="3">
    <location>
        <position position="320"/>
    </location>
    <ligand>
        <name>CTP</name>
        <dbReference type="ChEBI" id="CHEBI:37563"/>
    </ligand>
</feature>
<dbReference type="EC" id="6.3.2.5" evidence="3"/>
<dbReference type="Pfam" id="PF02441">
    <property type="entry name" value="Flavoprotein"/>
    <property type="match status" value="1"/>
</dbReference>
<dbReference type="Pfam" id="PF04127">
    <property type="entry name" value="DFP"/>
    <property type="match status" value="2"/>
</dbReference>
<comment type="function">
    <text evidence="3">Catalyzes two sequential steps in the biosynthesis of coenzyme A. In the first step cysteine is conjugated to 4'-phosphopantothenate to form 4-phosphopantothenoylcysteine. In the second step the latter compound is decarboxylated to form 4'-phosphopantotheine.</text>
</comment>
<dbReference type="NCBIfam" id="TIGR00521">
    <property type="entry name" value="coaBC_dfp"/>
    <property type="match status" value="1"/>
</dbReference>
<evidence type="ECO:0000256" key="4">
    <source>
        <dbReference type="RuleBase" id="RU364078"/>
    </source>
</evidence>
<evidence type="ECO:0000256" key="2">
    <source>
        <dbReference type="ARBA" id="ARBA00023239"/>
    </source>
</evidence>
<keyword evidence="3" id="KW-0479">Metal-binding</keyword>
<keyword evidence="3 4" id="KW-0285">Flavoprotein</keyword>
<dbReference type="InterPro" id="IPR036551">
    <property type="entry name" value="Flavin_trans-like"/>
</dbReference>
<comment type="similarity">
    <text evidence="3 4">In the N-terminal section; belongs to the HFCD (homo-oligomeric flavin containing Cys decarboxylase) superfamily.</text>
</comment>
<feature type="binding site" evidence="3">
    <location>
        <position position="364"/>
    </location>
    <ligand>
        <name>CTP</name>
        <dbReference type="ChEBI" id="CHEBI:37563"/>
    </ligand>
</feature>
<evidence type="ECO:0000256" key="3">
    <source>
        <dbReference type="HAMAP-Rule" id="MF_02225"/>
    </source>
</evidence>
<dbReference type="PANTHER" id="PTHR14359:SF6">
    <property type="entry name" value="PHOSPHOPANTOTHENOYLCYSTEINE DECARBOXYLASE"/>
    <property type="match status" value="1"/>
</dbReference>
<feature type="domain" description="DNA/pantothenate metabolism flavoprotein C-terminal" evidence="6">
    <location>
        <begin position="185"/>
        <end position="266"/>
    </location>
</feature>
<keyword evidence="3" id="KW-0460">Magnesium</keyword>
<dbReference type="GO" id="GO:0046872">
    <property type="term" value="F:metal ion binding"/>
    <property type="evidence" value="ECO:0007669"/>
    <property type="project" value="UniProtKB-KW"/>
</dbReference>
<comment type="cofactor">
    <cofactor evidence="3">
        <name>Mg(2+)</name>
        <dbReference type="ChEBI" id="CHEBI:18420"/>
    </cofactor>
</comment>
<evidence type="ECO:0000313" key="7">
    <source>
        <dbReference type="EMBL" id="OBX63628.1"/>
    </source>
</evidence>
<comment type="caution">
    <text evidence="7">The sequence shown here is derived from an EMBL/GenBank/DDBJ whole genome shotgun (WGS) entry which is preliminary data.</text>
</comment>
<name>A0AA91FIS4_FAUOS</name>
<feature type="domain" description="DNA/pantothenate metabolism flavoprotein C-terminal" evidence="6">
    <location>
        <begin position="307"/>
        <end position="436"/>
    </location>
</feature>
<keyword evidence="3" id="KW-0511">Multifunctional enzyme</keyword>
<feature type="active site" description="Proton donor" evidence="3">
    <location>
        <position position="154"/>
    </location>
</feature>
<dbReference type="InterPro" id="IPR005252">
    <property type="entry name" value="CoaBC"/>
</dbReference>
<comment type="pathway">
    <text evidence="3 4">Cofactor biosynthesis; coenzyme A biosynthesis; CoA from (R)-pantothenate: step 2/5.</text>
</comment>
<keyword evidence="2 3" id="KW-0456">Lyase</keyword>
<dbReference type="Gene3D" id="3.40.50.1950">
    <property type="entry name" value="Flavin prenyltransferase-like"/>
    <property type="match status" value="1"/>
</dbReference>
<dbReference type="AlphaFoldDB" id="A0AA91FIS4"/>
<keyword evidence="3 4" id="KW-0288">FMN</keyword>
<comment type="function">
    <text evidence="4">Catalyzes two steps in the biosynthesis of coenzyme A. In the first step cysteine is conjugated to 4'-phosphopantothenate to form 4-phosphopantothenoylcysteine, in the latter compound is decarboxylated to form 4'-phosphopantotheine.</text>
</comment>
<evidence type="ECO:0000256" key="1">
    <source>
        <dbReference type="ARBA" id="ARBA00022793"/>
    </source>
</evidence>
<dbReference type="GO" id="GO:0015937">
    <property type="term" value="P:coenzyme A biosynthetic process"/>
    <property type="evidence" value="ECO:0007669"/>
    <property type="project" value="UniProtKB-UniRule"/>
</dbReference>
<dbReference type="GO" id="GO:0010181">
    <property type="term" value="F:FMN binding"/>
    <property type="evidence" value="ECO:0007669"/>
    <property type="project" value="UniProtKB-UniRule"/>
</dbReference>
<accession>A0AA91FIS4</accession>
<comment type="similarity">
    <text evidence="3 4">In the C-terminal section; belongs to the PPC synthetase family.</text>
</comment>
<dbReference type="GO" id="GO:0004632">
    <property type="term" value="F:phosphopantothenate--cysteine ligase activity"/>
    <property type="evidence" value="ECO:0007669"/>
    <property type="project" value="UniProtKB-UniRule"/>
</dbReference>
<feature type="region of interest" description="Phosphopantothenate--cysteine ligase" evidence="3">
    <location>
        <begin position="190"/>
        <end position="447"/>
    </location>
</feature>
<dbReference type="Gene3D" id="3.40.50.10300">
    <property type="entry name" value="CoaB-like"/>
    <property type="match status" value="1"/>
</dbReference>
<keyword evidence="1 3" id="KW-0210">Decarboxylase</keyword>
<protein>
    <recommendedName>
        <fullName evidence="3">Coenzyme A biosynthesis bifunctional protein CoaBC</fullName>
    </recommendedName>
    <alternativeName>
        <fullName evidence="3">DNA/pantothenate metabolism flavoprotein</fullName>
    </alternativeName>
    <alternativeName>
        <fullName evidence="3">Phosphopantothenoylcysteine synthetase/decarboxylase</fullName>
        <shortName evidence="3">PPCS-PPCDC</shortName>
    </alternativeName>
    <domain>
        <recommendedName>
            <fullName evidence="3">Phosphopantothenoylcysteine decarboxylase</fullName>
            <shortName evidence="3">PPC decarboxylase</shortName>
            <shortName evidence="3">PPC-DC</shortName>
            <ecNumber evidence="3">4.1.1.36</ecNumber>
        </recommendedName>
        <alternativeName>
            <fullName evidence="3">CoaC</fullName>
        </alternativeName>
    </domain>
    <domain>
        <recommendedName>
            <fullName evidence="3">Phosphopantothenate--cysteine ligase</fullName>
            <ecNumber evidence="3">6.3.2.5</ecNumber>
        </recommendedName>
        <alternativeName>
            <fullName evidence="3">CoaB</fullName>
        </alternativeName>
        <alternativeName>
            <fullName evidence="3">Phosphopantothenoylcysteine synthetase</fullName>
            <shortName evidence="3">PPC synthetase</shortName>
            <shortName evidence="3">PPC-S</shortName>
        </alternativeName>
    </domain>
</protein>
<dbReference type="InterPro" id="IPR035929">
    <property type="entry name" value="CoaB-like_sf"/>
</dbReference>
<dbReference type="InterPro" id="IPR003382">
    <property type="entry name" value="Flavoprotein"/>
</dbReference>
<sequence length="447" mass="48649">MKNILLGITGGIAAYKSASFARLLIKNGYDVRVMMTASAQAFITPLTLQALTGNPVHIDLLDETAELGMGHIELAKWADLLIIAPATANTIAKLAMGIADDLLTTVCLATTAPILVAPAMNQQMWQHPSVKLNLQTLTDYDYEIIQPASGEQACGDIGEGRLPEPEQLLEYVQYFIAAQITPQVLAGKNVTITAGPTIEAIDPVRYLSNHSTGKMGFALAKACRNAGARVTLIVGGKVPLPTPLLVNRIDVLSAEEMLMTARQCASDDICECHDDHDHDHHHHDHDHHHHHDHDEFGNDIEVEPVRTATDIFIATAAVADYRTRDVVPQKIKKTQDQMVLDLVKNPDILATIAKEFPEVFVVGFAAETQDIEKYARGKLDAKNLDMIACNDVSRTDIGFGSDDNAMTVFFKGKDAAVSLEKASKDIIANHLVSLIGKQLAGKFTLVR</sequence>
<feature type="binding site" evidence="3">
    <location>
        <position position="330"/>
    </location>
    <ligand>
        <name>CTP</name>
        <dbReference type="ChEBI" id="CHEBI:37563"/>
    </ligand>
</feature>
<feature type="binding site" evidence="3">
    <location>
        <position position="382"/>
    </location>
    <ligand>
        <name>CTP</name>
        <dbReference type="ChEBI" id="CHEBI:37563"/>
    </ligand>
</feature>
<dbReference type="HAMAP" id="MF_02225">
    <property type="entry name" value="CoaBC"/>
    <property type="match status" value="1"/>
</dbReference>
<dbReference type="GO" id="GO:0004633">
    <property type="term" value="F:phosphopantothenoylcysteine decarboxylase activity"/>
    <property type="evidence" value="ECO:0007669"/>
    <property type="project" value="UniProtKB-UniRule"/>
</dbReference>